<accession>A0ABV5WCQ4</accession>
<organism evidence="1 2">
    <name type="scientific">Ectobacillus funiculus</name>
    <dbReference type="NCBI Taxonomy" id="137993"/>
    <lineage>
        <taxon>Bacteria</taxon>
        <taxon>Bacillati</taxon>
        <taxon>Bacillota</taxon>
        <taxon>Bacilli</taxon>
        <taxon>Bacillales</taxon>
        <taxon>Bacillaceae</taxon>
        <taxon>Ectobacillus</taxon>
    </lineage>
</organism>
<gene>
    <name evidence="1" type="ORF">ACFFMS_07520</name>
</gene>
<proteinExistence type="predicted"/>
<protein>
    <recommendedName>
        <fullName evidence="3">Phage protein</fullName>
    </recommendedName>
</protein>
<name>A0ABV5WCQ4_9BACI</name>
<dbReference type="RefSeq" id="WP_129726661.1">
    <property type="nucleotide sequence ID" value="NZ_JAPCYI010000001.1"/>
</dbReference>
<keyword evidence="2" id="KW-1185">Reference proteome</keyword>
<dbReference type="Proteomes" id="UP001589609">
    <property type="component" value="Unassembled WGS sequence"/>
</dbReference>
<evidence type="ECO:0008006" key="3">
    <source>
        <dbReference type="Google" id="ProtNLM"/>
    </source>
</evidence>
<evidence type="ECO:0000313" key="1">
    <source>
        <dbReference type="EMBL" id="MFB9758370.1"/>
    </source>
</evidence>
<evidence type="ECO:0000313" key="2">
    <source>
        <dbReference type="Proteomes" id="UP001589609"/>
    </source>
</evidence>
<reference evidence="1 2" key="1">
    <citation type="submission" date="2024-09" db="EMBL/GenBank/DDBJ databases">
        <authorList>
            <person name="Sun Q."/>
            <person name="Mori K."/>
        </authorList>
    </citation>
    <scope>NUCLEOTIDE SEQUENCE [LARGE SCALE GENOMIC DNA]</scope>
    <source>
        <strain evidence="1 2">JCM 11201</strain>
    </source>
</reference>
<comment type="caution">
    <text evidence="1">The sequence shown here is derived from an EMBL/GenBank/DDBJ whole genome shotgun (WGS) entry which is preliminary data.</text>
</comment>
<dbReference type="EMBL" id="JBHMAF010000028">
    <property type="protein sequence ID" value="MFB9758370.1"/>
    <property type="molecule type" value="Genomic_DNA"/>
</dbReference>
<sequence>MNSKKMKIDAEKFAYAVISSHNVESGSPEEIGKKQLTLYLTAYCLAERFNELEAQSFGNMERKDYEDLMLKLSGFRAFQ</sequence>